<dbReference type="EMBL" id="BMAR01000001">
    <property type="protein sequence ID" value="GFR41273.1"/>
    <property type="molecule type" value="Genomic_DNA"/>
</dbReference>
<gene>
    <name evidence="1" type="ORF">Agub_g1948</name>
</gene>
<feature type="non-terminal residue" evidence="1">
    <location>
        <position position="154"/>
    </location>
</feature>
<protein>
    <submittedName>
        <fullName evidence="1">Uncharacterized protein</fullName>
    </submittedName>
</protein>
<dbReference type="InterPro" id="IPR008533">
    <property type="entry name" value="DUF815"/>
</dbReference>
<reference evidence="1 2" key="1">
    <citation type="journal article" date="2021" name="Sci. Rep.">
        <title>Genome sequencing of the multicellular alga Astrephomene provides insights into convergent evolution of germ-soma differentiation.</title>
        <authorList>
            <person name="Yamashita S."/>
            <person name="Yamamoto K."/>
            <person name="Matsuzaki R."/>
            <person name="Suzuki S."/>
            <person name="Yamaguchi H."/>
            <person name="Hirooka S."/>
            <person name="Minakuchi Y."/>
            <person name="Miyagishima S."/>
            <person name="Kawachi M."/>
            <person name="Toyoda A."/>
            <person name="Nozaki H."/>
        </authorList>
    </citation>
    <scope>NUCLEOTIDE SEQUENCE [LARGE SCALE GENOMIC DNA]</scope>
    <source>
        <strain evidence="1 2">NIES-4017</strain>
    </source>
</reference>
<dbReference type="PANTHER" id="PTHR42935:SF1">
    <property type="entry name" value="SLR0930 PROTEIN"/>
    <property type="match status" value="1"/>
</dbReference>
<name>A0AAD3DIE9_9CHLO</name>
<evidence type="ECO:0000313" key="1">
    <source>
        <dbReference type="EMBL" id="GFR41273.1"/>
    </source>
</evidence>
<evidence type="ECO:0000313" key="2">
    <source>
        <dbReference type="Proteomes" id="UP001054857"/>
    </source>
</evidence>
<dbReference type="AlphaFoldDB" id="A0AAD3DIE9"/>
<accession>A0AAD3DIE9</accession>
<dbReference type="Proteomes" id="UP001054857">
    <property type="component" value="Unassembled WGS sequence"/>
</dbReference>
<sequence length="154" mass="16057">RERGLRLVDVSGCDAASLLEAARGCGRYPRLRFILVADHLELPLRGAGVGELLGGLAGGGGAAGWPSNTLLYMGVSSSSTVSYDALVSRFGLVLTTAELTEAGFGATLRELAGEEAGAALREENVVHAAEWARKQCGGLSVRAAAQYVRRARVD</sequence>
<organism evidence="1 2">
    <name type="scientific">Astrephomene gubernaculifera</name>
    <dbReference type="NCBI Taxonomy" id="47775"/>
    <lineage>
        <taxon>Eukaryota</taxon>
        <taxon>Viridiplantae</taxon>
        <taxon>Chlorophyta</taxon>
        <taxon>core chlorophytes</taxon>
        <taxon>Chlorophyceae</taxon>
        <taxon>CS clade</taxon>
        <taxon>Chlamydomonadales</taxon>
        <taxon>Astrephomenaceae</taxon>
        <taxon>Astrephomene</taxon>
    </lineage>
</organism>
<keyword evidence="2" id="KW-1185">Reference proteome</keyword>
<comment type="caution">
    <text evidence="1">The sequence shown here is derived from an EMBL/GenBank/DDBJ whole genome shotgun (WGS) entry which is preliminary data.</text>
</comment>
<proteinExistence type="predicted"/>
<dbReference type="PANTHER" id="PTHR42935">
    <property type="entry name" value="SLR0930 PROTEIN"/>
    <property type="match status" value="1"/>
</dbReference>